<sequence length="315" mass="34633">MVIFMFGIVLTIVLFIAMGFVRGEGMSWRVNKKQLLALVGVLVIVFSCYVSIPAGHTGVVTTFGSVENYTLEAGMHFKLPWQEVIKMDNRVQKSTQDMSCFSSDIQEVSMTYTVNYQISKQDAMTIYKTIGIGYYDTVIAPCITESVKIVTAQYTAEDLVSSRSLMASQIEEVLSKKLAAYNIELVGASIENMDFTDAFTDAVEAKQVAEQNKLRAETEAQQRVLEANAAAEIKRIEAEADAYELTTRAEAEAEANRKIAESLTEALIAYTYAENWNGELPTFMTGDGATLPMFDMSALLNGKTDNGTTAAQPAE</sequence>
<dbReference type="RefSeq" id="WP_349134608.1">
    <property type="nucleotide sequence ID" value="NZ_JBBMFF010000079.1"/>
</dbReference>
<dbReference type="PANTHER" id="PTHR23222">
    <property type="entry name" value="PROHIBITIN"/>
    <property type="match status" value="1"/>
</dbReference>
<feature type="coiled-coil region" evidence="1">
    <location>
        <begin position="208"/>
        <end position="246"/>
    </location>
</feature>
<feature type="transmembrane region" description="Helical" evidence="2">
    <location>
        <begin position="6"/>
        <end position="23"/>
    </location>
</feature>
<dbReference type="EMBL" id="JBBMFF010000079">
    <property type="protein sequence ID" value="MEQ2509899.1"/>
    <property type="molecule type" value="Genomic_DNA"/>
</dbReference>
<reference evidence="4 5" key="1">
    <citation type="submission" date="2024-03" db="EMBL/GenBank/DDBJ databases">
        <title>Human intestinal bacterial collection.</title>
        <authorList>
            <person name="Pauvert C."/>
            <person name="Hitch T.C.A."/>
            <person name="Clavel T."/>
        </authorList>
    </citation>
    <scope>NUCLEOTIDE SEQUENCE [LARGE SCALE GENOMIC DNA]</scope>
    <source>
        <strain evidence="4 5">CLA-AA-H192</strain>
    </source>
</reference>
<evidence type="ECO:0000313" key="5">
    <source>
        <dbReference type="Proteomes" id="UP001491552"/>
    </source>
</evidence>
<evidence type="ECO:0000313" key="4">
    <source>
        <dbReference type="EMBL" id="MEQ2509899.1"/>
    </source>
</evidence>
<dbReference type="InterPro" id="IPR001107">
    <property type="entry name" value="Band_7"/>
</dbReference>
<feature type="transmembrane region" description="Helical" evidence="2">
    <location>
        <begin position="35"/>
        <end position="52"/>
    </location>
</feature>
<dbReference type="PANTHER" id="PTHR23222:SF0">
    <property type="entry name" value="PROHIBITIN 1"/>
    <property type="match status" value="1"/>
</dbReference>
<gene>
    <name evidence="4" type="ORF">WMO66_01325</name>
</gene>
<keyword evidence="2" id="KW-1133">Transmembrane helix</keyword>
<dbReference type="Proteomes" id="UP001491552">
    <property type="component" value="Unassembled WGS sequence"/>
</dbReference>
<keyword evidence="5" id="KW-1185">Reference proteome</keyword>
<dbReference type="SMART" id="SM00244">
    <property type="entry name" value="PHB"/>
    <property type="match status" value="1"/>
</dbReference>
<accession>A0ABV1G3A6</accession>
<dbReference type="PRINTS" id="PR00679">
    <property type="entry name" value="PROHIBITIN"/>
</dbReference>
<keyword evidence="2" id="KW-0812">Transmembrane</keyword>
<evidence type="ECO:0000259" key="3">
    <source>
        <dbReference type="SMART" id="SM00244"/>
    </source>
</evidence>
<keyword evidence="1" id="KW-0175">Coiled coil</keyword>
<dbReference type="Gene3D" id="3.30.479.30">
    <property type="entry name" value="Band 7 domain"/>
    <property type="match status" value="1"/>
</dbReference>
<proteinExistence type="predicted"/>
<dbReference type="InterPro" id="IPR036013">
    <property type="entry name" value="Band_7/SPFH_dom_sf"/>
</dbReference>
<organism evidence="4 5">
    <name type="scientific">Faecousia intestinalis</name>
    <dbReference type="NCBI Taxonomy" id="3133167"/>
    <lineage>
        <taxon>Bacteria</taxon>
        <taxon>Bacillati</taxon>
        <taxon>Bacillota</taxon>
        <taxon>Clostridia</taxon>
        <taxon>Eubacteriales</taxon>
        <taxon>Oscillospiraceae</taxon>
        <taxon>Faecousia</taxon>
    </lineage>
</organism>
<protein>
    <submittedName>
        <fullName evidence="4">SPFH domain-containing protein</fullName>
    </submittedName>
</protein>
<dbReference type="Pfam" id="PF01145">
    <property type="entry name" value="Band_7"/>
    <property type="match status" value="1"/>
</dbReference>
<dbReference type="InterPro" id="IPR000163">
    <property type="entry name" value="Prohibitin"/>
</dbReference>
<keyword evidence="2" id="KW-0472">Membrane</keyword>
<evidence type="ECO:0000256" key="2">
    <source>
        <dbReference type="SAM" id="Phobius"/>
    </source>
</evidence>
<comment type="caution">
    <text evidence="4">The sequence shown here is derived from an EMBL/GenBank/DDBJ whole genome shotgun (WGS) entry which is preliminary data.</text>
</comment>
<dbReference type="SUPFAM" id="SSF117892">
    <property type="entry name" value="Band 7/SPFH domain"/>
    <property type="match status" value="1"/>
</dbReference>
<dbReference type="CDD" id="cd03401">
    <property type="entry name" value="SPFH_prohibitin"/>
    <property type="match status" value="1"/>
</dbReference>
<feature type="domain" description="Band 7" evidence="3">
    <location>
        <begin position="47"/>
        <end position="207"/>
    </location>
</feature>
<name>A0ABV1G3A6_9FIRM</name>
<evidence type="ECO:0000256" key="1">
    <source>
        <dbReference type="SAM" id="Coils"/>
    </source>
</evidence>